<protein>
    <submittedName>
        <fullName evidence="3">Fibronectin type-III domain-containing protein</fullName>
    </submittedName>
</protein>
<name>A0A1I7UIG3_9PELO</name>
<dbReference type="Proteomes" id="UP000095282">
    <property type="component" value="Unplaced"/>
</dbReference>
<proteinExistence type="predicted"/>
<sequence length="86" mass="9537">MISSGWMQEMEPIPEEGTEADGSEWGATSDGGTGRRTMRKKEVYTSEQINTLVRLVFWGLGGLEGVTSSKNHLILVFYKLGIQCCH</sequence>
<accession>A0A1I7UIG3</accession>
<evidence type="ECO:0000313" key="2">
    <source>
        <dbReference type="Proteomes" id="UP000095282"/>
    </source>
</evidence>
<feature type="compositionally biased region" description="Acidic residues" evidence="1">
    <location>
        <begin position="12"/>
        <end position="22"/>
    </location>
</feature>
<evidence type="ECO:0000256" key="1">
    <source>
        <dbReference type="SAM" id="MobiDB-lite"/>
    </source>
</evidence>
<dbReference type="AlphaFoldDB" id="A0A1I7UIG3"/>
<evidence type="ECO:0000313" key="3">
    <source>
        <dbReference type="WBParaSite" id="Csp11.Scaffold629.g9649.t3"/>
    </source>
</evidence>
<dbReference type="STRING" id="1561998.A0A1I7UIG3"/>
<dbReference type="WBParaSite" id="Csp11.Scaffold629.g9649.t3">
    <property type="protein sequence ID" value="Csp11.Scaffold629.g9649.t3"/>
    <property type="gene ID" value="Csp11.Scaffold629.g9649"/>
</dbReference>
<organism evidence="2 3">
    <name type="scientific">Caenorhabditis tropicalis</name>
    <dbReference type="NCBI Taxonomy" id="1561998"/>
    <lineage>
        <taxon>Eukaryota</taxon>
        <taxon>Metazoa</taxon>
        <taxon>Ecdysozoa</taxon>
        <taxon>Nematoda</taxon>
        <taxon>Chromadorea</taxon>
        <taxon>Rhabditida</taxon>
        <taxon>Rhabditina</taxon>
        <taxon>Rhabditomorpha</taxon>
        <taxon>Rhabditoidea</taxon>
        <taxon>Rhabditidae</taxon>
        <taxon>Peloderinae</taxon>
        <taxon>Caenorhabditis</taxon>
    </lineage>
</organism>
<reference evidence="3" key="1">
    <citation type="submission" date="2016-11" db="UniProtKB">
        <authorList>
            <consortium name="WormBaseParasite"/>
        </authorList>
    </citation>
    <scope>IDENTIFICATION</scope>
</reference>
<feature type="region of interest" description="Disordered" evidence="1">
    <location>
        <begin position="1"/>
        <end position="40"/>
    </location>
</feature>
<keyword evidence="2" id="KW-1185">Reference proteome</keyword>